<evidence type="ECO:0000256" key="1">
    <source>
        <dbReference type="SAM" id="MobiDB-lite"/>
    </source>
</evidence>
<name>A0ABU9B1D9_9BACT</name>
<evidence type="ECO:0000313" key="4">
    <source>
        <dbReference type="Proteomes" id="UP001371305"/>
    </source>
</evidence>
<sequence>MISRPSWEKPLRSKLGKWRKRRFAPRWLVDQAGTIFVLFVLQCLLAHGGEDTLGIGGGGTGIGAVSGLIGALLAMSLRSRWQEQRWLLDWTPATPEAAWKLRTREHLPAIFITVVFTLLFSCLAAGFNDETSILTALAAAALSMGCGFMLAGGRISTGLLYAGVILIFFYTVMGGWLGIGEAERSMRMAKGTGLLWLPILPWSLATHGTPAPEIHVGILIVALSISLYEWRRAWSDRTLPAAPPRDIMMPASSALEEFTEEEGEEQEEAAAPPHEEQRHNVRQHVAFAWFGMAGYVPDGPLPRFERLLWRWLSPRQRFLSCLGSQQAFEWFPRTRWTVGTLILMVMLALIVPRLDESSWIDDYGFWTSGGFLGLGVIAAFSGWPGRDSSFQSWLDLMHTADLGPFPSLSVMPVTTSEWIGAFAKEWTIRSAWLSSLWSAAILLGLRGVAPGIPFSWQVAFAALPWLLLAAWFPLSVLYRLVRATSGPLFQSHDIARVLPALACGFIGHVAMMVVFVGIGTREFILTAASLAIAALLGALSVWLTSQRCRSMKLDIKPKPLV</sequence>
<dbReference type="Proteomes" id="UP001371305">
    <property type="component" value="Unassembled WGS sequence"/>
</dbReference>
<dbReference type="RefSeq" id="WP_341407611.1">
    <property type="nucleotide sequence ID" value="NZ_JBBUKT010000014.1"/>
</dbReference>
<feature type="transmembrane region" description="Helical" evidence="2">
    <location>
        <begin position="107"/>
        <end position="127"/>
    </location>
</feature>
<feature type="transmembrane region" description="Helical" evidence="2">
    <location>
        <begin position="133"/>
        <end position="152"/>
    </location>
</feature>
<feature type="transmembrane region" description="Helical" evidence="2">
    <location>
        <begin position="334"/>
        <end position="351"/>
    </location>
</feature>
<keyword evidence="4" id="KW-1185">Reference proteome</keyword>
<protein>
    <recommendedName>
        <fullName evidence="5">ABC transporter permease</fullName>
    </recommendedName>
</protein>
<accession>A0ABU9B1D9</accession>
<feature type="region of interest" description="Disordered" evidence="1">
    <location>
        <begin position="257"/>
        <end position="276"/>
    </location>
</feature>
<feature type="transmembrane region" description="Helical" evidence="2">
    <location>
        <begin position="524"/>
        <end position="543"/>
    </location>
</feature>
<comment type="caution">
    <text evidence="3">The sequence shown here is derived from an EMBL/GenBank/DDBJ whole genome shotgun (WGS) entry which is preliminary data.</text>
</comment>
<feature type="transmembrane region" description="Helical" evidence="2">
    <location>
        <begin position="497"/>
        <end position="518"/>
    </location>
</feature>
<keyword evidence="2" id="KW-0472">Membrane</keyword>
<evidence type="ECO:0008006" key="5">
    <source>
        <dbReference type="Google" id="ProtNLM"/>
    </source>
</evidence>
<organism evidence="3 4">
    <name type="scientific">Luteolibacter soli</name>
    <dbReference type="NCBI Taxonomy" id="3135280"/>
    <lineage>
        <taxon>Bacteria</taxon>
        <taxon>Pseudomonadati</taxon>
        <taxon>Verrucomicrobiota</taxon>
        <taxon>Verrucomicrobiia</taxon>
        <taxon>Verrucomicrobiales</taxon>
        <taxon>Verrucomicrobiaceae</taxon>
        <taxon>Luteolibacter</taxon>
    </lineage>
</organism>
<feature type="compositionally biased region" description="Acidic residues" evidence="1">
    <location>
        <begin position="257"/>
        <end position="268"/>
    </location>
</feature>
<evidence type="ECO:0000313" key="3">
    <source>
        <dbReference type="EMBL" id="MEK7953844.1"/>
    </source>
</evidence>
<feature type="transmembrane region" description="Helical" evidence="2">
    <location>
        <begin position="27"/>
        <end position="47"/>
    </location>
</feature>
<gene>
    <name evidence="3" type="ORF">WKV53_25230</name>
</gene>
<feature type="transmembrane region" description="Helical" evidence="2">
    <location>
        <begin position="454"/>
        <end position="477"/>
    </location>
</feature>
<feature type="transmembrane region" description="Helical" evidence="2">
    <location>
        <begin position="214"/>
        <end position="230"/>
    </location>
</feature>
<feature type="transmembrane region" description="Helical" evidence="2">
    <location>
        <begin position="159"/>
        <end position="179"/>
    </location>
</feature>
<reference evidence="3 4" key="1">
    <citation type="submission" date="2024-04" db="EMBL/GenBank/DDBJ databases">
        <title>Luteolibacter sp. isolated from soil.</title>
        <authorList>
            <person name="An J."/>
        </authorList>
    </citation>
    <scope>NUCLEOTIDE SEQUENCE [LARGE SCALE GENOMIC DNA]</scope>
    <source>
        <strain evidence="3 4">Y139</strain>
    </source>
</reference>
<feature type="transmembrane region" description="Helical" evidence="2">
    <location>
        <begin position="431"/>
        <end position="448"/>
    </location>
</feature>
<feature type="transmembrane region" description="Helical" evidence="2">
    <location>
        <begin position="363"/>
        <end position="383"/>
    </location>
</feature>
<keyword evidence="2" id="KW-1133">Transmembrane helix</keyword>
<evidence type="ECO:0000256" key="2">
    <source>
        <dbReference type="SAM" id="Phobius"/>
    </source>
</evidence>
<dbReference type="EMBL" id="JBBUKT010000014">
    <property type="protein sequence ID" value="MEK7953844.1"/>
    <property type="molecule type" value="Genomic_DNA"/>
</dbReference>
<keyword evidence="2" id="KW-0812">Transmembrane</keyword>
<feature type="transmembrane region" description="Helical" evidence="2">
    <location>
        <begin position="53"/>
        <end position="75"/>
    </location>
</feature>
<proteinExistence type="predicted"/>